<reference evidence="10 11" key="2">
    <citation type="submission" date="2019-09" db="EMBL/GenBank/DDBJ databases">
        <authorList>
            <person name="Jin C."/>
        </authorList>
    </citation>
    <scope>NUCLEOTIDE SEQUENCE [LARGE SCALE GENOMIC DNA]</scope>
    <source>
        <strain evidence="10 11">BN140002</strain>
    </source>
</reference>
<dbReference type="InterPro" id="IPR013099">
    <property type="entry name" value="K_chnl_dom"/>
</dbReference>
<evidence type="ECO:0000256" key="6">
    <source>
        <dbReference type="ARBA" id="ARBA00023136"/>
    </source>
</evidence>
<gene>
    <name evidence="10" type="ORF">F0L46_19885</name>
</gene>
<dbReference type="AlphaFoldDB" id="A0A5B2V8I4"/>
<comment type="caution">
    <text evidence="10">The sequence shown here is derived from an EMBL/GenBank/DDBJ whole genome shotgun (WGS) entry which is preliminary data.</text>
</comment>
<dbReference type="RefSeq" id="WP_149820816.1">
    <property type="nucleotide sequence ID" value="NZ_VUOA01000036.1"/>
</dbReference>
<evidence type="ECO:0000256" key="5">
    <source>
        <dbReference type="ARBA" id="ARBA00023065"/>
    </source>
</evidence>
<organism evidence="10 11">
    <name type="scientific">Salinarimonas soli</name>
    <dbReference type="NCBI Taxonomy" id="1638099"/>
    <lineage>
        <taxon>Bacteria</taxon>
        <taxon>Pseudomonadati</taxon>
        <taxon>Pseudomonadota</taxon>
        <taxon>Alphaproteobacteria</taxon>
        <taxon>Hyphomicrobiales</taxon>
        <taxon>Salinarimonadaceae</taxon>
        <taxon>Salinarimonas</taxon>
    </lineage>
</organism>
<feature type="transmembrane region" description="Helical" evidence="8">
    <location>
        <begin position="145"/>
        <end position="165"/>
    </location>
</feature>
<sequence>MDRVVAPGRSTGWRERLRHLYHDEGTIPRRFRYALVAFDIVVIADFLVIAAHPGRFETRLLDIVLGVLIIIEFAARLYAEEGRWRYLRSTATIADVLVIVSLFLPAFFDNLGFLRVARALRVLRSYRLAADLRQDLPWFKANEDVVFRSANLVVFIFVVTSVVFVTQNDVNPAIRNYLDALYFTITTLTTTGFGDITLVGPGGRLLAVVVMIVGVSLFLRLLQAIFRPTKVRYECEDCGLFMHDIDAVHCKHCGNMLRIRNDGEV</sequence>
<evidence type="ECO:0000256" key="1">
    <source>
        <dbReference type="ARBA" id="ARBA00004141"/>
    </source>
</evidence>
<keyword evidence="11" id="KW-1185">Reference proteome</keyword>
<protein>
    <submittedName>
        <fullName evidence="10">Potassium channel family protein</fullName>
    </submittedName>
</protein>
<evidence type="ECO:0000256" key="7">
    <source>
        <dbReference type="ARBA" id="ARBA00023303"/>
    </source>
</evidence>
<dbReference type="PRINTS" id="PR01463">
    <property type="entry name" value="EAGCHANLFMLY"/>
</dbReference>
<keyword evidence="6 8" id="KW-0472">Membrane</keyword>
<keyword evidence="5" id="KW-0406">Ion transport</keyword>
<reference evidence="10 11" key="1">
    <citation type="submission" date="2019-09" db="EMBL/GenBank/DDBJ databases">
        <title>Salinarimonas rosea gen. nov., sp. nov., a new member of the a-2 subgroup of the Proteobacteria.</title>
        <authorList>
            <person name="Liu J."/>
        </authorList>
    </citation>
    <scope>NUCLEOTIDE SEQUENCE [LARGE SCALE GENOMIC DNA]</scope>
    <source>
        <strain evidence="10 11">BN140002</strain>
    </source>
</reference>
<evidence type="ECO:0000256" key="2">
    <source>
        <dbReference type="ARBA" id="ARBA00022448"/>
    </source>
</evidence>
<dbReference type="SUPFAM" id="SSF81324">
    <property type="entry name" value="Voltage-gated potassium channels"/>
    <property type="match status" value="1"/>
</dbReference>
<keyword evidence="4 8" id="KW-1133">Transmembrane helix</keyword>
<evidence type="ECO:0000259" key="9">
    <source>
        <dbReference type="Pfam" id="PF07885"/>
    </source>
</evidence>
<dbReference type="Gene3D" id="1.20.120.350">
    <property type="entry name" value="Voltage-gated potassium channels. Chain C"/>
    <property type="match status" value="1"/>
</dbReference>
<feature type="domain" description="Potassium channel" evidence="9">
    <location>
        <begin position="154"/>
        <end position="226"/>
    </location>
</feature>
<keyword evidence="2" id="KW-0813">Transport</keyword>
<dbReference type="GO" id="GO:0001508">
    <property type="term" value="P:action potential"/>
    <property type="evidence" value="ECO:0007669"/>
    <property type="project" value="TreeGrafter"/>
</dbReference>
<dbReference type="Gene3D" id="1.10.287.70">
    <property type="match status" value="1"/>
</dbReference>
<feature type="transmembrane region" description="Helical" evidence="8">
    <location>
        <begin position="177"/>
        <end position="199"/>
    </location>
</feature>
<accession>A0A5B2V8I4</accession>
<dbReference type="InterPro" id="IPR028325">
    <property type="entry name" value="VG_K_chnl"/>
</dbReference>
<dbReference type="PANTHER" id="PTHR11537">
    <property type="entry name" value="VOLTAGE-GATED POTASSIUM CHANNEL"/>
    <property type="match status" value="1"/>
</dbReference>
<dbReference type="OrthoDB" id="9799090at2"/>
<evidence type="ECO:0000256" key="4">
    <source>
        <dbReference type="ARBA" id="ARBA00022989"/>
    </source>
</evidence>
<dbReference type="EMBL" id="VUOA01000036">
    <property type="protein sequence ID" value="KAA2235281.1"/>
    <property type="molecule type" value="Genomic_DNA"/>
</dbReference>
<evidence type="ECO:0000256" key="8">
    <source>
        <dbReference type="SAM" id="Phobius"/>
    </source>
</evidence>
<dbReference type="GO" id="GO:0008076">
    <property type="term" value="C:voltage-gated potassium channel complex"/>
    <property type="evidence" value="ECO:0007669"/>
    <property type="project" value="InterPro"/>
</dbReference>
<proteinExistence type="predicted"/>
<comment type="subcellular location">
    <subcellularLocation>
        <location evidence="1">Membrane</location>
        <topology evidence="1">Multi-pass membrane protein</topology>
    </subcellularLocation>
</comment>
<feature type="transmembrane region" description="Helical" evidence="8">
    <location>
        <begin position="91"/>
        <end position="108"/>
    </location>
</feature>
<dbReference type="Proteomes" id="UP000323142">
    <property type="component" value="Unassembled WGS sequence"/>
</dbReference>
<dbReference type="PANTHER" id="PTHR11537:SF254">
    <property type="entry name" value="POTASSIUM VOLTAGE-GATED CHANNEL PROTEIN SHAB"/>
    <property type="match status" value="1"/>
</dbReference>
<evidence type="ECO:0000313" key="10">
    <source>
        <dbReference type="EMBL" id="KAA2235281.1"/>
    </source>
</evidence>
<name>A0A5B2V8I4_9HYPH</name>
<feature type="transmembrane region" description="Helical" evidence="8">
    <location>
        <begin position="60"/>
        <end position="79"/>
    </location>
</feature>
<feature type="transmembrane region" description="Helical" evidence="8">
    <location>
        <begin position="205"/>
        <end position="222"/>
    </location>
</feature>
<feature type="transmembrane region" description="Helical" evidence="8">
    <location>
        <begin position="33"/>
        <end position="54"/>
    </location>
</feature>
<dbReference type="InterPro" id="IPR027359">
    <property type="entry name" value="Volt_channel_dom_sf"/>
</dbReference>
<keyword evidence="7 10" id="KW-0407">Ion channel</keyword>
<dbReference type="GO" id="GO:0005249">
    <property type="term" value="F:voltage-gated potassium channel activity"/>
    <property type="evidence" value="ECO:0007669"/>
    <property type="project" value="InterPro"/>
</dbReference>
<dbReference type="InterPro" id="IPR003938">
    <property type="entry name" value="K_chnl_volt-dep_EAG/ELK/ERG"/>
</dbReference>
<evidence type="ECO:0000313" key="11">
    <source>
        <dbReference type="Proteomes" id="UP000323142"/>
    </source>
</evidence>
<keyword evidence="3 8" id="KW-0812">Transmembrane</keyword>
<dbReference type="Pfam" id="PF07885">
    <property type="entry name" value="Ion_trans_2"/>
    <property type="match status" value="1"/>
</dbReference>
<evidence type="ECO:0000256" key="3">
    <source>
        <dbReference type="ARBA" id="ARBA00022692"/>
    </source>
</evidence>